<dbReference type="Pfam" id="PF12698">
    <property type="entry name" value="ABC2_membrane_3"/>
    <property type="match status" value="1"/>
</dbReference>
<dbReference type="InterPro" id="IPR051449">
    <property type="entry name" value="ABC-2_transporter_component"/>
</dbReference>
<keyword evidence="3 7" id="KW-0812">Transmembrane</keyword>
<evidence type="ECO:0000256" key="5">
    <source>
        <dbReference type="ARBA" id="ARBA00023136"/>
    </source>
</evidence>
<evidence type="ECO:0000259" key="8">
    <source>
        <dbReference type="Pfam" id="PF12698"/>
    </source>
</evidence>
<name>A0A7G9FLS0_9FIRM</name>
<dbReference type="RefSeq" id="WP_249321244.1">
    <property type="nucleotide sequence ID" value="NZ_CP060632.1"/>
</dbReference>
<feature type="transmembrane region" description="Helical" evidence="7">
    <location>
        <begin position="351"/>
        <end position="368"/>
    </location>
</feature>
<evidence type="ECO:0000256" key="3">
    <source>
        <dbReference type="ARBA" id="ARBA00022692"/>
    </source>
</evidence>
<evidence type="ECO:0000256" key="1">
    <source>
        <dbReference type="ARBA" id="ARBA00004651"/>
    </source>
</evidence>
<evidence type="ECO:0000256" key="7">
    <source>
        <dbReference type="SAM" id="Phobius"/>
    </source>
</evidence>
<accession>A0A7G9FLS0</accession>
<dbReference type="Proteomes" id="UP000515819">
    <property type="component" value="Chromosome"/>
</dbReference>
<sequence>MKQFFTILKFELDNYFKSKSYVISTILIAVLAAGIMFVPRVKDAITGDKKDSTVQDSTSKEDSSADADAEHTYGVYDPDGILIIDVDGSVWGSMETGINLVSFDSEDALKKAVEDEKAAAGFAVRSLSDYDYYVYNKSMDNSDAAVFDSYLGMLVKLDYCEKHDLDLNEFMEASYKEITHDEYVLGKDSTQNFWYCYVLVILIFMLIIMYGMSIASSVTNEKSNRSIEILVTSTDSTALLFGKVFAGAVATVFQVGIIAVCLLGSYQYNKDFWSIDLGMFLDIPANVLVVFAVFGIGGFLFYAFLYGALGALVSKIEDLNKSAGSAQMIIMIVYFVVLLQLDKVDGVPMKVCSFLPFSSYSAMFARVAMGHVQIWEIIVSAVILYISVALMGVIGGKIFRSSTLRYGNPIKLTTAIKNLRKKDS</sequence>
<keyword evidence="10" id="KW-1185">Reference proteome</keyword>
<feature type="transmembrane region" description="Helical" evidence="7">
    <location>
        <begin position="321"/>
        <end position="339"/>
    </location>
</feature>
<dbReference type="AlphaFoldDB" id="A0A7G9FLS0"/>
<comment type="subcellular location">
    <subcellularLocation>
        <location evidence="1">Cell membrane</location>
        <topology evidence="1">Multi-pass membrane protein</topology>
    </subcellularLocation>
</comment>
<feature type="transmembrane region" description="Helical" evidence="7">
    <location>
        <begin position="194"/>
        <end position="218"/>
    </location>
</feature>
<reference evidence="9 10" key="1">
    <citation type="submission" date="2020-08" db="EMBL/GenBank/DDBJ databases">
        <authorList>
            <person name="Liu C."/>
            <person name="Sun Q."/>
        </authorList>
    </citation>
    <scope>NUCLEOTIDE SEQUENCE [LARGE SCALE GENOMIC DNA]</scope>
    <source>
        <strain evidence="9 10">NSJ-4</strain>
    </source>
</reference>
<feature type="transmembrane region" description="Helical" evidence="7">
    <location>
        <begin position="20"/>
        <end position="39"/>
    </location>
</feature>
<gene>
    <name evidence="9" type="ORF">H9Q76_12420</name>
</gene>
<feature type="domain" description="ABC-2 type transporter transmembrane" evidence="8">
    <location>
        <begin position="19"/>
        <end position="395"/>
    </location>
</feature>
<feature type="region of interest" description="Disordered" evidence="6">
    <location>
        <begin position="49"/>
        <end position="71"/>
    </location>
</feature>
<evidence type="ECO:0000256" key="6">
    <source>
        <dbReference type="SAM" id="MobiDB-lite"/>
    </source>
</evidence>
<dbReference type="PANTHER" id="PTHR30294:SF29">
    <property type="entry name" value="MULTIDRUG ABC TRANSPORTER PERMEASE YBHS-RELATED"/>
    <property type="match status" value="1"/>
</dbReference>
<keyword evidence="5 7" id="KW-0472">Membrane</keyword>
<evidence type="ECO:0000256" key="2">
    <source>
        <dbReference type="ARBA" id="ARBA00022475"/>
    </source>
</evidence>
<dbReference type="PANTHER" id="PTHR30294">
    <property type="entry name" value="MEMBRANE COMPONENT OF ABC TRANSPORTER YHHJ-RELATED"/>
    <property type="match status" value="1"/>
</dbReference>
<dbReference type="GO" id="GO:0140359">
    <property type="term" value="F:ABC-type transporter activity"/>
    <property type="evidence" value="ECO:0007669"/>
    <property type="project" value="InterPro"/>
</dbReference>
<evidence type="ECO:0000313" key="9">
    <source>
        <dbReference type="EMBL" id="QNL99501.1"/>
    </source>
</evidence>
<protein>
    <submittedName>
        <fullName evidence="9">ABC transporter permease</fullName>
    </submittedName>
</protein>
<evidence type="ECO:0000256" key="4">
    <source>
        <dbReference type="ARBA" id="ARBA00022989"/>
    </source>
</evidence>
<keyword evidence="4 7" id="KW-1133">Transmembrane helix</keyword>
<keyword evidence="2" id="KW-1003">Cell membrane</keyword>
<dbReference type="KEGG" id="wcp:H9Q76_12420"/>
<dbReference type="GO" id="GO:0005886">
    <property type="term" value="C:plasma membrane"/>
    <property type="evidence" value="ECO:0007669"/>
    <property type="project" value="UniProtKB-SubCell"/>
</dbReference>
<feature type="transmembrane region" description="Helical" evidence="7">
    <location>
        <begin position="287"/>
        <end position="309"/>
    </location>
</feature>
<organism evidence="9 10">
    <name type="scientific">Wujia chipingensis</name>
    <dbReference type="NCBI Taxonomy" id="2763670"/>
    <lineage>
        <taxon>Bacteria</taxon>
        <taxon>Bacillati</taxon>
        <taxon>Bacillota</taxon>
        <taxon>Clostridia</taxon>
        <taxon>Lachnospirales</taxon>
        <taxon>Lachnospiraceae</taxon>
        <taxon>Wujia</taxon>
    </lineage>
</organism>
<proteinExistence type="predicted"/>
<feature type="transmembrane region" description="Helical" evidence="7">
    <location>
        <begin position="238"/>
        <end position="266"/>
    </location>
</feature>
<dbReference type="EMBL" id="CP060632">
    <property type="protein sequence ID" value="QNL99501.1"/>
    <property type="molecule type" value="Genomic_DNA"/>
</dbReference>
<dbReference type="InterPro" id="IPR013525">
    <property type="entry name" value="ABC2_TM"/>
</dbReference>
<feature type="transmembrane region" description="Helical" evidence="7">
    <location>
        <begin position="374"/>
        <end position="395"/>
    </location>
</feature>
<evidence type="ECO:0000313" key="10">
    <source>
        <dbReference type="Proteomes" id="UP000515819"/>
    </source>
</evidence>